<dbReference type="CDD" id="cd13137">
    <property type="entry name" value="MATE_NorM_like"/>
    <property type="match status" value="1"/>
</dbReference>
<evidence type="ECO:0000256" key="10">
    <source>
        <dbReference type="ARBA" id="ARBA00023136"/>
    </source>
</evidence>
<evidence type="ECO:0000256" key="6">
    <source>
        <dbReference type="ARBA" id="ARBA00022475"/>
    </source>
</evidence>
<keyword evidence="10 12" id="KW-0472">Membrane</keyword>
<keyword evidence="4" id="KW-0813">Transport</keyword>
<feature type="transmembrane region" description="Helical" evidence="12">
    <location>
        <begin position="132"/>
        <end position="150"/>
    </location>
</feature>
<gene>
    <name evidence="13" type="ORF">JK634_06365</name>
</gene>
<feature type="transmembrane region" description="Helical" evidence="12">
    <location>
        <begin position="54"/>
        <end position="78"/>
    </location>
</feature>
<dbReference type="PANTHER" id="PTHR43298">
    <property type="entry name" value="MULTIDRUG RESISTANCE PROTEIN NORM-RELATED"/>
    <property type="match status" value="1"/>
</dbReference>
<feature type="transmembrane region" description="Helical" evidence="12">
    <location>
        <begin position="419"/>
        <end position="439"/>
    </location>
</feature>
<dbReference type="GO" id="GO:0005886">
    <property type="term" value="C:plasma membrane"/>
    <property type="evidence" value="ECO:0007669"/>
    <property type="project" value="UniProtKB-SubCell"/>
</dbReference>
<organism evidence="13 14">
    <name type="scientific">Clostridium paridis</name>
    <dbReference type="NCBI Taxonomy" id="2803863"/>
    <lineage>
        <taxon>Bacteria</taxon>
        <taxon>Bacillati</taxon>
        <taxon>Bacillota</taxon>
        <taxon>Clostridia</taxon>
        <taxon>Eubacteriales</taxon>
        <taxon>Clostridiaceae</taxon>
        <taxon>Clostridium</taxon>
    </lineage>
</organism>
<feature type="transmembrane region" description="Helical" evidence="12">
    <location>
        <begin position="162"/>
        <end position="184"/>
    </location>
</feature>
<comment type="subcellular location">
    <subcellularLocation>
        <location evidence="2">Cell membrane</location>
        <topology evidence="2">Multi-pass membrane protein</topology>
    </subcellularLocation>
</comment>
<protein>
    <recommendedName>
        <fullName evidence="3">Probable multidrug resistance protein NorM</fullName>
    </recommendedName>
    <alternativeName>
        <fullName evidence="11">Multidrug-efflux transporter</fullName>
    </alternativeName>
</protein>
<evidence type="ECO:0000256" key="1">
    <source>
        <dbReference type="ARBA" id="ARBA00003408"/>
    </source>
</evidence>
<dbReference type="InterPro" id="IPR002528">
    <property type="entry name" value="MATE_fam"/>
</dbReference>
<dbReference type="Pfam" id="PF01554">
    <property type="entry name" value="MatE"/>
    <property type="match status" value="2"/>
</dbReference>
<dbReference type="NCBIfam" id="TIGR00797">
    <property type="entry name" value="matE"/>
    <property type="match status" value="1"/>
</dbReference>
<evidence type="ECO:0000256" key="7">
    <source>
        <dbReference type="ARBA" id="ARBA00022692"/>
    </source>
</evidence>
<evidence type="ECO:0000256" key="4">
    <source>
        <dbReference type="ARBA" id="ARBA00022448"/>
    </source>
</evidence>
<evidence type="ECO:0000256" key="12">
    <source>
        <dbReference type="SAM" id="Phobius"/>
    </source>
</evidence>
<proteinExistence type="predicted"/>
<comment type="caution">
    <text evidence="13">The sequence shown here is derived from an EMBL/GenBank/DDBJ whole genome shotgun (WGS) entry which is preliminary data.</text>
</comment>
<dbReference type="InterPro" id="IPR048279">
    <property type="entry name" value="MdtK-like"/>
</dbReference>
<evidence type="ECO:0000313" key="13">
    <source>
        <dbReference type="EMBL" id="MBL4931423.1"/>
    </source>
</evidence>
<dbReference type="InterPro" id="IPR050222">
    <property type="entry name" value="MATE_MdtK"/>
</dbReference>
<reference evidence="13" key="1">
    <citation type="submission" date="2021-01" db="EMBL/GenBank/DDBJ databases">
        <title>Genome public.</title>
        <authorList>
            <person name="Liu C."/>
            <person name="Sun Q."/>
        </authorList>
    </citation>
    <scope>NUCLEOTIDE SEQUENCE</scope>
    <source>
        <strain evidence="13">YIM B02565</strain>
    </source>
</reference>
<name>A0A937K4D5_9CLOT</name>
<evidence type="ECO:0000256" key="8">
    <source>
        <dbReference type="ARBA" id="ARBA00022989"/>
    </source>
</evidence>
<dbReference type="PANTHER" id="PTHR43298:SF4">
    <property type="entry name" value="DRUG_SODIUM ANTIPORTER"/>
    <property type="match status" value="1"/>
</dbReference>
<dbReference type="GO" id="GO:0015297">
    <property type="term" value="F:antiporter activity"/>
    <property type="evidence" value="ECO:0007669"/>
    <property type="project" value="UniProtKB-KW"/>
</dbReference>
<keyword evidence="5" id="KW-0050">Antiport</keyword>
<feature type="transmembrane region" description="Helical" evidence="12">
    <location>
        <begin position="90"/>
        <end position="112"/>
    </location>
</feature>
<keyword evidence="14" id="KW-1185">Reference proteome</keyword>
<evidence type="ECO:0000256" key="3">
    <source>
        <dbReference type="ARBA" id="ARBA00020268"/>
    </source>
</evidence>
<comment type="function">
    <text evidence="1">Multidrug efflux pump.</text>
</comment>
<dbReference type="GO" id="GO:0042910">
    <property type="term" value="F:xenobiotic transmembrane transporter activity"/>
    <property type="evidence" value="ECO:0007669"/>
    <property type="project" value="InterPro"/>
</dbReference>
<evidence type="ECO:0000256" key="2">
    <source>
        <dbReference type="ARBA" id="ARBA00004651"/>
    </source>
</evidence>
<feature type="transmembrane region" description="Helical" evidence="12">
    <location>
        <begin position="393"/>
        <end position="413"/>
    </location>
</feature>
<evidence type="ECO:0000256" key="11">
    <source>
        <dbReference type="ARBA" id="ARBA00031636"/>
    </source>
</evidence>
<feature type="transmembrane region" description="Helical" evidence="12">
    <location>
        <begin position="316"/>
        <end position="336"/>
    </location>
</feature>
<dbReference type="Proteomes" id="UP000623681">
    <property type="component" value="Unassembled WGS sequence"/>
</dbReference>
<feature type="transmembrane region" description="Helical" evidence="12">
    <location>
        <begin position="356"/>
        <end position="381"/>
    </location>
</feature>
<dbReference type="PIRSF" id="PIRSF006603">
    <property type="entry name" value="DinF"/>
    <property type="match status" value="1"/>
</dbReference>
<keyword evidence="6" id="KW-1003">Cell membrane</keyword>
<feature type="transmembrane region" description="Helical" evidence="12">
    <location>
        <begin position="12"/>
        <end position="31"/>
    </location>
</feature>
<evidence type="ECO:0000256" key="9">
    <source>
        <dbReference type="ARBA" id="ARBA00023065"/>
    </source>
</evidence>
<keyword evidence="7 12" id="KW-0812">Transmembrane</keyword>
<accession>A0A937K4D5</accession>
<dbReference type="GO" id="GO:0006811">
    <property type="term" value="P:monoatomic ion transport"/>
    <property type="evidence" value="ECO:0007669"/>
    <property type="project" value="UniProtKB-KW"/>
</dbReference>
<dbReference type="AlphaFoldDB" id="A0A937K4D5"/>
<evidence type="ECO:0000313" key="14">
    <source>
        <dbReference type="Proteomes" id="UP000623681"/>
    </source>
</evidence>
<feature type="transmembrane region" description="Helical" evidence="12">
    <location>
        <begin position="196"/>
        <end position="216"/>
    </location>
</feature>
<sequence length="448" mass="49051">MMINKSSIKEVLSLALPAVGEMILYMMIWVFDTMMVGKYGGNLSVSSVGLSSEIITTFSNILIASGISIGITSLVARSMGAKKSERAEQYASIGFLLTLIIGFFLSLIFFFFSKEILTLAGGNNDVVSLGTGYMKIASIGIFFSMSMNALNGTLRGSGNTKTPLIASIIINIINISLDYILIWGRFGLPELGINGAATATCIAQIVGFVFIFVYVFKFSKIRPRFRYIVELQGTKLSSLVRLSIPSALQESAFSISRLLSNIFIISLGTISFASNQIATTIESISFMPGWGFAVAATTLVGHKIGEGNYKKAKEYANTSIFLGVIIMLFCSLLFLVIPNTLINLFITSSEREVITLGTYCLMIASIEQPFMGISMIVGGALKGIGDTKTPFKVAMFSSWIIRLPLMYAAIYVFRLPVTFVWIITSIQWAIDGTLVYTLYKRKFNKLYS</sequence>
<keyword evidence="8 12" id="KW-1133">Transmembrane helix</keyword>
<keyword evidence="9" id="KW-0406">Ion transport</keyword>
<dbReference type="RefSeq" id="WP_202766834.1">
    <property type="nucleotide sequence ID" value="NZ_JAESWA010000019.1"/>
</dbReference>
<dbReference type="EMBL" id="JAESWA010000019">
    <property type="protein sequence ID" value="MBL4931423.1"/>
    <property type="molecule type" value="Genomic_DNA"/>
</dbReference>
<evidence type="ECO:0000256" key="5">
    <source>
        <dbReference type="ARBA" id="ARBA00022449"/>
    </source>
</evidence>